<sequence length="266" mass="28858">MSLTRLALNRLCRPSLVRPGSSPLSALHFSTSAEEKKPAGMLSSIITPENQFYFVAAGGTLGTLAVGKAMVGLTNLFAHLSPTVVAKYGFYMGFTTSWAMSALALFTFDTLTIRADPVFKHCLGKVQADEQVQLKIGDGIVPGKLRSYRLDAGKFEATGGASLKWRDPRIQMIFDVRGQGPPFRSAIVTCEAKKVSGAFPPRLRTTVLKVDYEEGDEGDGGSYEGDRSVWLRGDEQEYNRVSERSGISLSNLAQSMHINKAAASIK</sequence>
<accession>A0ABQ6N6N3</accession>
<evidence type="ECO:0000313" key="3">
    <source>
        <dbReference type="Proteomes" id="UP001165060"/>
    </source>
</evidence>
<feature type="transmembrane region" description="Helical" evidence="1">
    <location>
        <begin position="90"/>
        <end position="111"/>
    </location>
</feature>
<name>A0ABQ6N6N3_9STRA</name>
<gene>
    <name evidence="2" type="ORF">TeGR_g9461</name>
</gene>
<comment type="caution">
    <text evidence="2">The sequence shown here is derived from an EMBL/GenBank/DDBJ whole genome shotgun (WGS) entry which is preliminary data.</text>
</comment>
<evidence type="ECO:0000313" key="2">
    <source>
        <dbReference type="EMBL" id="GMI42281.1"/>
    </source>
</evidence>
<dbReference type="EMBL" id="BRYB01001058">
    <property type="protein sequence ID" value="GMI42281.1"/>
    <property type="molecule type" value="Genomic_DNA"/>
</dbReference>
<protein>
    <submittedName>
        <fullName evidence="2">Uncharacterized protein</fullName>
    </submittedName>
</protein>
<evidence type="ECO:0000256" key="1">
    <source>
        <dbReference type="SAM" id="Phobius"/>
    </source>
</evidence>
<dbReference type="PANTHER" id="PTHR36354:SF2">
    <property type="entry name" value="IMPORT INNER MEMBRANE TRANSLOCASE SUBUNIT"/>
    <property type="match status" value="1"/>
</dbReference>
<keyword evidence="3" id="KW-1185">Reference proteome</keyword>
<dbReference type="Proteomes" id="UP001165060">
    <property type="component" value="Unassembled WGS sequence"/>
</dbReference>
<proteinExistence type="predicted"/>
<dbReference type="PANTHER" id="PTHR36354">
    <property type="entry name" value="IMPORT INNER MEMBRANE TRANSLOCASE SUBUNIT"/>
    <property type="match status" value="1"/>
</dbReference>
<reference evidence="2 3" key="1">
    <citation type="journal article" date="2023" name="Commun. Biol.">
        <title>Genome analysis of Parmales, the sister group of diatoms, reveals the evolutionary specialization of diatoms from phago-mixotrophs to photoautotrophs.</title>
        <authorList>
            <person name="Ban H."/>
            <person name="Sato S."/>
            <person name="Yoshikawa S."/>
            <person name="Yamada K."/>
            <person name="Nakamura Y."/>
            <person name="Ichinomiya M."/>
            <person name="Sato N."/>
            <person name="Blanc-Mathieu R."/>
            <person name="Endo H."/>
            <person name="Kuwata A."/>
            <person name="Ogata H."/>
        </authorList>
    </citation>
    <scope>NUCLEOTIDE SEQUENCE [LARGE SCALE GENOMIC DNA]</scope>
</reference>
<keyword evidence="1" id="KW-0812">Transmembrane</keyword>
<feature type="transmembrane region" description="Helical" evidence="1">
    <location>
        <begin position="52"/>
        <end position="78"/>
    </location>
</feature>
<keyword evidence="1" id="KW-0472">Membrane</keyword>
<organism evidence="2 3">
    <name type="scientific">Tetraparma gracilis</name>
    <dbReference type="NCBI Taxonomy" id="2962635"/>
    <lineage>
        <taxon>Eukaryota</taxon>
        <taxon>Sar</taxon>
        <taxon>Stramenopiles</taxon>
        <taxon>Ochrophyta</taxon>
        <taxon>Bolidophyceae</taxon>
        <taxon>Parmales</taxon>
        <taxon>Triparmaceae</taxon>
        <taxon>Tetraparma</taxon>
    </lineage>
</organism>
<keyword evidence="1" id="KW-1133">Transmembrane helix</keyword>